<sequence>MVSGVTAVYVPKCTTGRPVRRAEGFLILEKVIMSNGQKVAVITGASQGIGAGLVEAYRKLGYAVVATSRTIAPFDDADVVTVQGDIADPATAERVIAAGLERFGRVDTLVNNAGIFVAKPFTDYSRDDFAAVTGVNVAGFFHVTQLAVRSMLTQGGGHIVNITTSLVDNADGDVPSALASLTKGGLQSATKSLAIEYATRGIRANAVSPGTIKTPMHPGETHQALATLHPMGRMGEVSDIVDAVIYLENAPFVTGEILHVDGGMSAGHRTVGSR</sequence>
<name>A0A9W6RWU4_9ACTN</name>
<dbReference type="CDD" id="cd05233">
    <property type="entry name" value="SDR_c"/>
    <property type="match status" value="1"/>
</dbReference>
<protein>
    <submittedName>
        <fullName evidence="3">3-oxoacyl-ACP reductase</fullName>
    </submittedName>
</protein>
<proteinExistence type="inferred from homology"/>
<dbReference type="Pfam" id="PF13561">
    <property type="entry name" value="adh_short_C2"/>
    <property type="match status" value="1"/>
</dbReference>
<dbReference type="InterPro" id="IPR002347">
    <property type="entry name" value="SDR_fam"/>
</dbReference>
<dbReference type="RefSeq" id="WP_285567800.1">
    <property type="nucleotide sequence ID" value="NZ_BSTK01000002.1"/>
</dbReference>
<comment type="similarity">
    <text evidence="1">Belongs to the short-chain dehydrogenases/reductases (SDR) family.</text>
</comment>
<dbReference type="Proteomes" id="UP001165074">
    <property type="component" value="Unassembled WGS sequence"/>
</dbReference>
<accession>A0A9W6RWU4</accession>
<dbReference type="EMBL" id="BSTK01000002">
    <property type="protein sequence ID" value="GLY83460.1"/>
    <property type="molecule type" value="Genomic_DNA"/>
</dbReference>
<evidence type="ECO:0000313" key="3">
    <source>
        <dbReference type="EMBL" id="GLY83460.1"/>
    </source>
</evidence>
<gene>
    <name evidence="3" type="ORF">Airi02_013900</name>
</gene>
<evidence type="ECO:0000256" key="1">
    <source>
        <dbReference type="ARBA" id="ARBA00006484"/>
    </source>
</evidence>
<evidence type="ECO:0000313" key="4">
    <source>
        <dbReference type="Proteomes" id="UP001165074"/>
    </source>
</evidence>
<dbReference type="AlphaFoldDB" id="A0A9W6RWU4"/>
<dbReference type="PRINTS" id="PR00081">
    <property type="entry name" value="GDHRDH"/>
</dbReference>
<dbReference type="PANTHER" id="PTHR43639">
    <property type="entry name" value="OXIDOREDUCTASE, SHORT-CHAIN DEHYDROGENASE/REDUCTASE FAMILY (AFU_ORTHOLOGUE AFUA_5G02870)"/>
    <property type="match status" value="1"/>
</dbReference>
<evidence type="ECO:0000256" key="2">
    <source>
        <dbReference type="ARBA" id="ARBA00023002"/>
    </source>
</evidence>
<reference evidence="3" key="1">
    <citation type="submission" date="2023-03" db="EMBL/GenBank/DDBJ databases">
        <title>Actinoallomurus iriomotensis NBRC 103684.</title>
        <authorList>
            <person name="Ichikawa N."/>
            <person name="Sato H."/>
            <person name="Tonouchi N."/>
        </authorList>
    </citation>
    <scope>NUCLEOTIDE SEQUENCE</scope>
    <source>
        <strain evidence="3">NBRC 103684</strain>
    </source>
</reference>
<dbReference type="InterPro" id="IPR036291">
    <property type="entry name" value="NAD(P)-bd_dom_sf"/>
</dbReference>
<comment type="caution">
    <text evidence="3">The sequence shown here is derived from an EMBL/GenBank/DDBJ whole genome shotgun (WGS) entry which is preliminary data.</text>
</comment>
<keyword evidence="2" id="KW-0560">Oxidoreductase</keyword>
<dbReference type="GO" id="GO:0016491">
    <property type="term" value="F:oxidoreductase activity"/>
    <property type="evidence" value="ECO:0007669"/>
    <property type="project" value="UniProtKB-KW"/>
</dbReference>
<dbReference type="PRINTS" id="PR00080">
    <property type="entry name" value="SDRFAMILY"/>
</dbReference>
<dbReference type="FunFam" id="3.40.50.720:FF:000084">
    <property type="entry name" value="Short-chain dehydrogenase reductase"/>
    <property type="match status" value="1"/>
</dbReference>
<keyword evidence="4" id="KW-1185">Reference proteome</keyword>
<dbReference type="Gene3D" id="3.40.50.720">
    <property type="entry name" value="NAD(P)-binding Rossmann-like Domain"/>
    <property type="match status" value="1"/>
</dbReference>
<organism evidence="3 4">
    <name type="scientific">Actinoallomurus iriomotensis</name>
    <dbReference type="NCBI Taxonomy" id="478107"/>
    <lineage>
        <taxon>Bacteria</taxon>
        <taxon>Bacillati</taxon>
        <taxon>Actinomycetota</taxon>
        <taxon>Actinomycetes</taxon>
        <taxon>Streptosporangiales</taxon>
        <taxon>Thermomonosporaceae</taxon>
        <taxon>Actinoallomurus</taxon>
    </lineage>
</organism>
<dbReference type="SUPFAM" id="SSF51735">
    <property type="entry name" value="NAD(P)-binding Rossmann-fold domains"/>
    <property type="match status" value="1"/>
</dbReference>
<dbReference type="PANTHER" id="PTHR43639:SF1">
    <property type="entry name" value="SHORT-CHAIN DEHYDROGENASE_REDUCTASE FAMILY PROTEIN"/>
    <property type="match status" value="1"/>
</dbReference>